<accession>A0A9K3NVQ8</accession>
<feature type="compositionally biased region" description="Basic residues" evidence="2">
    <location>
        <begin position="418"/>
        <end position="429"/>
    </location>
</feature>
<evidence type="ECO:0000313" key="4">
    <source>
        <dbReference type="EMBL" id="KAF5815047.1"/>
    </source>
</evidence>
<dbReference type="EMBL" id="MNCJ02000318">
    <property type="protein sequence ID" value="KAF5815047.1"/>
    <property type="molecule type" value="Genomic_DNA"/>
</dbReference>
<protein>
    <submittedName>
        <fullName evidence="4">RNA recognition motif domain, nucleotide-binding alpha-beta plait domain superfamily</fullName>
    </submittedName>
</protein>
<dbReference type="InterPro" id="IPR035979">
    <property type="entry name" value="RBD_domain_sf"/>
</dbReference>
<keyword evidence="1" id="KW-0694">RNA-binding</keyword>
<dbReference type="InterPro" id="IPR012677">
    <property type="entry name" value="Nucleotide-bd_a/b_plait_sf"/>
</dbReference>
<dbReference type="SUPFAM" id="SSF54928">
    <property type="entry name" value="RNA-binding domain, RBD"/>
    <property type="match status" value="1"/>
</dbReference>
<dbReference type="Proteomes" id="UP000215914">
    <property type="component" value="Unassembled WGS sequence"/>
</dbReference>
<dbReference type="AlphaFoldDB" id="A0A9K3NVQ8"/>
<dbReference type="GO" id="GO:0003723">
    <property type="term" value="F:RNA binding"/>
    <property type="evidence" value="ECO:0007669"/>
    <property type="project" value="UniProtKB-UniRule"/>
</dbReference>
<dbReference type="SMART" id="SM00360">
    <property type="entry name" value="RRM"/>
    <property type="match status" value="1"/>
</dbReference>
<feature type="region of interest" description="Disordered" evidence="2">
    <location>
        <begin position="356"/>
        <end position="380"/>
    </location>
</feature>
<dbReference type="CDD" id="cd00590">
    <property type="entry name" value="RRM_SF"/>
    <property type="match status" value="1"/>
</dbReference>
<feature type="domain" description="RRM" evidence="3">
    <location>
        <begin position="37"/>
        <end position="143"/>
    </location>
</feature>
<evidence type="ECO:0000313" key="5">
    <source>
        <dbReference type="Proteomes" id="UP000215914"/>
    </source>
</evidence>
<dbReference type="Gramene" id="mRNA:HanXRQr2_Chr03g0118401">
    <property type="protein sequence ID" value="mRNA:HanXRQr2_Chr03g0118401"/>
    <property type="gene ID" value="HanXRQr2_Chr03g0118401"/>
</dbReference>
<dbReference type="Gene3D" id="3.30.70.330">
    <property type="match status" value="1"/>
</dbReference>
<name>A0A9K3NVQ8_HELAN</name>
<sequence>MVGRDRYKVNQWYDVLEKNRRGNNSGQQKVRTRGAITKVFVSNIPERCSSADLVGVLKGFGEIAGSYIARKYDRLGKRFGFVSFMNVKDLLSLEQDLRDVWIGSYKLFIVLARFVDGEKVSWKEEKQWQPVKGKEVQIDKFVENMEPQKKSDHIGTSGGGARSFKDALINKEVEHVVTEVYVDEKVIAFQEWFDRSLIGRVKHFGSLTSLRKMISGLSDCSFTIKYVEGFRVVLVFDNSKEKDEFLEKKEGWSSCFDSLETWRDKFVCKDIGSQFGAVVQSGSCDQEDGDFSYVLMGVLVKSPDRINKKINLIWKEDKFSIVVEKESSDCIPDCLVDLEEEINVVDSQEVPKAVGNVEGDRSVGEDENSMEGDDFSEGDQQSTVNKVLNDNESDIHGNIQGIFSNHLKEGTNVATAKFKRVKNSRKHRGSGISKSPVGLERPK</sequence>
<evidence type="ECO:0000256" key="1">
    <source>
        <dbReference type="PROSITE-ProRule" id="PRU00176"/>
    </source>
</evidence>
<comment type="caution">
    <text evidence="4">The sequence shown here is derived from an EMBL/GenBank/DDBJ whole genome shotgun (WGS) entry which is preliminary data.</text>
</comment>
<proteinExistence type="predicted"/>
<dbReference type="PROSITE" id="PS50102">
    <property type="entry name" value="RRM"/>
    <property type="match status" value="1"/>
</dbReference>
<organism evidence="4 5">
    <name type="scientific">Helianthus annuus</name>
    <name type="common">Common sunflower</name>
    <dbReference type="NCBI Taxonomy" id="4232"/>
    <lineage>
        <taxon>Eukaryota</taxon>
        <taxon>Viridiplantae</taxon>
        <taxon>Streptophyta</taxon>
        <taxon>Embryophyta</taxon>
        <taxon>Tracheophyta</taxon>
        <taxon>Spermatophyta</taxon>
        <taxon>Magnoliopsida</taxon>
        <taxon>eudicotyledons</taxon>
        <taxon>Gunneridae</taxon>
        <taxon>Pentapetalae</taxon>
        <taxon>asterids</taxon>
        <taxon>campanulids</taxon>
        <taxon>Asterales</taxon>
        <taxon>Asteraceae</taxon>
        <taxon>Asteroideae</taxon>
        <taxon>Heliantheae alliance</taxon>
        <taxon>Heliantheae</taxon>
        <taxon>Helianthus</taxon>
    </lineage>
</organism>
<reference evidence="4" key="2">
    <citation type="submission" date="2020-06" db="EMBL/GenBank/DDBJ databases">
        <title>Helianthus annuus Genome sequencing and assembly Release 2.</title>
        <authorList>
            <person name="Gouzy J."/>
            <person name="Langlade N."/>
            <person name="Munos S."/>
        </authorList>
    </citation>
    <scope>NUCLEOTIDE SEQUENCE</scope>
    <source>
        <tissue evidence="4">Leaves</tissue>
    </source>
</reference>
<gene>
    <name evidence="4" type="ORF">HanXRQr2_Chr03g0118401</name>
</gene>
<keyword evidence="5" id="KW-1185">Reference proteome</keyword>
<reference evidence="4" key="1">
    <citation type="journal article" date="2017" name="Nature">
        <title>The sunflower genome provides insights into oil metabolism, flowering and Asterid evolution.</title>
        <authorList>
            <person name="Badouin H."/>
            <person name="Gouzy J."/>
            <person name="Grassa C.J."/>
            <person name="Murat F."/>
            <person name="Staton S.E."/>
            <person name="Cottret L."/>
            <person name="Lelandais-Briere C."/>
            <person name="Owens G.L."/>
            <person name="Carrere S."/>
            <person name="Mayjonade B."/>
            <person name="Legrand L."/>
            <person name="Gill N."/>
            <person name="Kane N.C."/>
            <person name="Bowers J.E."/>
            <person name="Hubner S."/>
            <person name="Bellec A."/>
            <person name="Berard A."/>
            <person name="Berges H."/>
            <person name="Blanchet N."/>
            <person name="Boniface M.C."/>
            <person name="Brunel D."/>
            <person name="Catrice O."/>
            <person name="Chaidir N."/>
            <person name="Claudel C."/>
            <person name="Donnadieu C."/>
            <person name="Faraut T."/>
            <person name="Fievet G."/>
            <person name="Helmstetter N."/>
            <person name="King M."/>
            <person name="Knapp S.J."/>
            <person name="Lai Z."/>
            <person name="Le Paslier M.C."/>
            <person name="Lippi Y."/>
            <person name="Lorenzon L."/>
            <person name="Mandel J.R."/>
            <person name="Marage G."/>
            <person name="Marchand G."/>
            <person name="Marquand E."/>
            <person name="Bret-Mestries E."/>
            <person name="Morien E."/>
            <person name="Nambeesan S."/>
            <person name="Nguyen T."/>
            <person name="Pegot-Espagnet P."/>
            <person name="Pouilly N."/>
            <person name="Raftis F."/>
            <person name="Sallet E."/>
            <person name="Schiex T."/>
            <person name="Thomas J."/>
            <person name="Vandecasteele C."/>
            <person name="Vares D."/>
            <person name="Vear F."/>
            <person name="Vautrin S."/>
            <person name="Crespi M."/>
            <person name="Mangin B."/>
            <person name="Burke J.M."/>
            <person name="Salse J."/>
            <person name="Munos S."/>
            <person name="Vincourt P."/>
            <person name="Rieseberg L.H."/>
            <person name="Langlade N.B."/>
        </authorList>
    </citation>
    <scope>NUCLEOTIDE SEQUENCE</scope>
    <source>
        <tissue evidence="4">Leaves</tissue>
    </source>
</reference>
<evidence type="ECO:0000259" key="3">
    <source>
        <dbReference type="PROSITE" id="PS50102"/>
    </source>
</evidence>
<evidence type="ECO:0000256" key="2">
    <source>
        <dbReference type="SAM" id="MobiDB-lite"/>
    </source>
</evidence>
<feature type="compositionally biased region" description="Acidic residues" evidence="2">
    <location>
        <begin position="365"/>
        <end position="377"/>
    </location>
</feature>
<feature type="region of interest" description="Disordered" evidence="2">
    <location>
        <begin position="418"/>
        <end position="443"/>
    </location>
</feature>
<dbReference type="Pfam" id="PF00076">
    <property type="entry name" value="RRM_1"/>
    <property type="match status" value="1"/>
</dbReference>
<dbReference type="InterPro" id="IPR000504">
    <property type="entry name" value="RRM_dom"/>
</dbReference>